<feature type="domain" description="Reverse transcriptase" evidence="9">
    <location>
        <begin position="478"/>
        <end position="657"/>
    </location>
</feature>
<dbReference type="Pfam" id="PF17917">
    <property type="entry name" value="RT_RNaseH"/>
    <property type="match status" value="1"/>
</dbReference>
<keyword evidence="4" id="KW-0540">Nuclease</keyword>
<evidence type="ECO:0000256" key="8">
    <source>
        <dbReference type="SAM" id="MobiDB-lite"/>
    </source>
</evidence>
<dbReference type="InterPro" id="IPR043502">
    <property type="entry name" value="DNA/RNA_pol_sf"/>
</dbReference>
<keyword evidence="7" id="KW-0695">RNA-directed DNA polymerase</keyword>
<evidence type="ECO:0000259" key="9">
    <source>
        <dbReference type="PROSITE" id="PS50878"/>
    </source>
</evidence>
<gene>
    <name evidence="11" type="primary">LOC105036401</name>
</gene>
<dbReference type="InParanoid" id="A0A6I9QJA8"/>
<evidence type="ECO:0000256" key="1">
    <source>
        <dbReference type="ARBA" id="ARBA00012493"/>
    </source>
</evidence>
<dbReference type="Gene3D" id="2.40.70.10">
    <property type="entry name" value="Acid Proteases"/>
    <property type="match status" value="1"/>
</dbReference>
<sequence>MAMLRGMGAQARRTRLGFGRKDSTLSASMGVAQLGHRRGTAWMQAWHCLQAQMRLLRQGTAQCRGTCAGAMRAESGGVRMKIAESSCGTVRATCTGDESLKKLRHVVSVRSYVKEFSSLMLDISNMSDEDRLFNFLSGLQPWAQMELRRQGMKDLPSAMAAADGLVDFRISRPVEGAEGTSKPKSKGRKPAAQKKSKGREDGQSVGKASAQEKGKTSTFSGCFICSGPHRAKDCPKMERLNAVVEEGGRGDEASPSHVNPLQLINAMRMERSIPSGLMYMKVRLGGKEMLAMADTGATHNFMTERIAHVLGLKVTKSSSKIKAVNSAARDVAGIAAGVQVSLGSWTGILGFTIVTLDDFDIILGIEFFVQAKAALLPHLGGLMLLHEEYPCFISSVANPPAKNRGTSGAMLSALQVKHGLRREVCRPHASRTAKGTPPRRTTDHKIELVPVVKAPAQAPYRMSPLELGELRKQLTELLDADMIQPSKAPYGAPMLFQRKKDGSLRMCIDYRALNKVTVKNKYPIPLAADLFDRLAKATFFTKLDLCTGYWQVHIAEGDEGKTTCVTRYGAFEFLVMPFGLTNVPATFCNLMNEVFYDYLDEFVVVYLDDIVIYSESLEDHLIHLEKALSRLRQHQLYVKCEKCEFAKQEISFLGHKIGHGQVRMDEAKGYAKKTAPLTDLLKKDRPWTWMHACQEAFDKVKKAMAFEPVLLLPNFEKPFEVVTDASDRALGGVLIQDGHPVAFESRKLKEAEGRYSTHEKEMLAVVHCLRVWRVYLLGSHFIRKTDNVVNTFFQTQRKLSARQARWQELLAEYDFAWEHRHGRQNQVADALSRPKLKR</sequence>
<keyword evidence="3" id="KW-0548">Nucleotidyltransferase</keyword>
<dbReference type="EC" id="2.7.7.49" evidence="1"/>
<evidence type="ECO:0000256" key="2">
    <source>
        <dbReference type="ARBA" id="ARBA00022679"/>
    </source>
</evidence>
<dbReference type="PANTHER" id="PTHR37984">
    <property type="entry name" value="PROTEIN CBG26694"/>
    <property type="match status" value="1"/>
</dbReference>
<evidence type="ECO:0000256" key="7">
    <source>
        <dbReference type="ARBA" id="ARBA00022918"/>
    </source>
</evidence>
<keyword evidence="10" id="KW-1185">Reference proteome</keyword>
<dbReference type="SUPFAM" id="SSF56672">
    <property type="entry name" value="DNA/RNA polymerases"/>
    <property type="match status" value="1"/>
</dbReference>
<feature type="region of interest" description="Disordered" evidence="8">
    <location>
        <begin position="174"/>
        <end position="212"/>
    </location>
</feature>
<dbReference type="Pfam" id="PF13650">
    <property type="entry name" value="Asp_protease_2"/>
    <property type="match status" value="1"/>
</dbReference>
<dbReference type="InterPro" id="IPR041373">
    <property type="entry name" value="RT_RNaseH"/>
</dbReference>
<evidence type="ECO:0000256" key="5">
    <source>
        <dbReference type="ARBA" id="ARBA00022759"/>
    </source>
</evidence>
<keyword evidence="5" id="KW-0255">Endonuclease</keyword>
<dbReference type="OrthoDB" id="784533at2759"/>
<dbReference type="InterPro" id="IPR043128">
    <property type="entry name" value="Rev_trsase/Diguanyl_cyclase"/>
</dbReference>
<dbReference type="GO" id="GO:0016787">
    <property type="term" value="F:hydrolase activity"/>
    <property type="evidence" value="ECO:0007669"/>
    <property type="project" value="UniProtKB-KW"/>
</dbReference>
<evidence type="ECO:0000256" key="6">
    <source>
        <dbReference type="ARBA" id="ARBA00022801"/>
    </source>
</evidence>
<evidence type="ECO:0000256" key="3">
    <source>
        <dbReference type="ARBA" id="ARBA00022695"/>
    </source>
</evidence>
<dbReference type="GO" id="GO:0004519">
    <property type="term" value="F:endonuclease activity"/>
    <property type="evidence" value="ECO:0007669"/>
    <property type="project" value="UniProtKB-KW"/>
</dbReference>
<organism evidence="10 11">
    <name type="scientific">Elaeis guineensis var. tenera</name>
    <name type="common">Oil palm</name>
    <dbReference type="NCBI Taxonomy" id="51953"/>
    <lineage>
        <taxon>Eukaryota</taxon>
        <taxon>Viridiplantae</taxon>
        <taxon>Streptophyta</taxon>
        <taxon>Embryophyta</taxon>
        <taxon>Tracheophyta</taxon>
        <taxon>Spermatophyta</taxon>
        <taxon>Magnoliopsida</taxon>
        <taxon>Liliopsida</taxon>
        <taxon>Arecaceae</taxon>
        <taxon>Arecoideae</taxon>
        <taxon>Cocoseae</taxon>
        <taxon>Elaeidinae</taxon>
        <taxon>Elaeis</taxon>
    </lineage>
</organism>
<dbReference type="SUPFAM" id="SSF50630">
    <property type="entry name" value="Acid proteases"/>
    <property type="match status" value="1"/>
</dbReference>
<dbReference type="InterPro" id="IPR000477">
    <property type="entry name" value="RT_dom"/>
</dbReference>
<dbReference type="CDD" id="cd00303">
    <property type="entry name" value="retropepsin_like"/>
    <property type="match status" value="1"/>
</dbReference>
<evidence type="ECO:0000256" key="4">
    <source>
        <dbReference type="ARBA" id="ARBA00022722"/>
    </source>
</evidence>
<dbReference type="CDD" id="cd09274">
    <property type="entry name" value="RNase_HI_RT_Ty3"/>
    <property type="match status" value="1"/>
</dbReference>
<dbReference type="Pfam" id="PF00078">
    <property type="entry name" value="RVT_1"/>
    <property type="match status" value="1"/>
</dbReference>
<dbReference type="Gene3D" id="3.30.70.270">
    <property type="match status" value="2"/>
</dbReference>
<dbReference type="Proteomes" id="UP000504607">
    <property type="component" value="Unplaced"/>
</dbReference>
<dbReference type="RefSeq" id="XP_010910471.1">
    <property type="nucleotide sequence ID" value="XM_010912169.1"/>
</dbReference>
<keyword evidence="2" id="KW-0808">Transferase</keyword>
<feature type="compositionally biased region" description="Basic residues" evidence="8">
    <location>
        <begin position="183"/>
        <end position="197"/>
    </location>
</feature>
<proteinExistence type="predicted"/>
<dbReference type="CDD" id="cd01647">
    <property type="entry name" value="RT_LTR"/>
    <property type="match status" value="1"/>
</dbReference>
<dbReference type="PANTHER" id="PTHR37984:SF5">
    <property type="entry name" value="PROTEIN NYNRIN-LIKE"/>
    <property type="match status" value="1"/>
</dbReference>
<dbReference type="InterPro" id="IPR050951">
    <property type="entry name" value="Retrovirus_Pol_polyprotein"/>
</dbReference>
<dbReference type="GO" id="GO:0003964">
    <property type="term" value="F:RNA-directed DNA polymerase activity"/>
    <property type="evidence" value="ECO:0007669"/>
    <property type="project" value="UniProtKB-KW"/>
</dbReference>
<evidence type="ECO:0000313" key="11">
    <source>
        <dbReference type="RefSeq" id="XP_010910471.1"/>
    </source>
</evidence>
<reference evidence="11" key="1">
    <citation type="submission" date="2025-08" db="UniProtKB">
        <authorList>
            <consortium name="RefSeq"/>
        </authorList>
    </citation>
    <scope>IDENTIFICATION</scope>
</reference>
<accession>A0A6I9QJA8</accession>
<evidence type="ECO:0000313" key="10">
    <source>
        <dbReference type="Proteomes" id="UP000504607"/>
    </source>
</evidence>
<dbReference type="PROSITE" id="PS50878">
    <property type="entry name" value="RT_POL"/>
    <property type="match status" value="1"/>
</dbReference>
<keyword evidence="6" id="KW-0378">Hydrolase</keyword>
<dbReference type="AlphaFoldDB" id="A0A6I9QJA8"/>
<dbReference type="InterPro" id="IPR021109">
    <property type="entry name" value="Peptidase_aspartic_dom_sf"/>
</dbReference>
<dbReference type="Gene3D" id="3.10.10.10">
    <property type="entry name" value="HIV Type 1 Reverse Transcriptase, subunit A, domain 1"/>
    <property type="match status" value="1"/>
</dbReference>
<name>A0A6I9QJA8_ELAGV</name>
<protein>
    <recommendedName>
        <fullName evidence="1">RNA-directed DNA polymerase</fullName>
        <ecNumber evidence="1">2.7.7.49</ecNumber>
    </recommendedName>
</protein>